<feature type="domain" description="DUF4232" evidence="2">
    <location>
        <begin position="55"/>
        <end position="186"/>
    </location>
</feature>
<comment type="caution">
    <text evidence="3">The sequence shown here is derived from an EMBL/GenBank/DDBJ whole genome shotgun (WGS) entry which is preliminary data.</text>
</comment>
<gene>
    <name evidence="3" type="ORF">ACFPFM_17795</name>
</gene>
<organism evidence="3 4">
    <name type="scientific">Saccharothrix xinjiangensis</name>
    <dbReference type="NCBI Taxonomy" id="204798"/>
    <lineage>
        <taxon>Bacteria</taxon>
        <taxon>Bacillati</taxon>
        <taxon>Actinomycetota</taxon>
        <taxon>Actinomycetes</taxon>
        <taxon>Pseudonocardiales</taxon>
        <taxon>Pseudonocardiaceae</taxon>
        <taxon>Saccharothrix</taxon>
    </lineage>
</organism>
<evidence type="ECO:0000313" key="3">
    <source>
        <dbReference type="EMBL" id="MFC5055601.1"/>
    </source>
</evidence>
<feature type="signal peptide" evidence="1">
    <location>
        <begin position="1"/>
        <end position="28"/>
    </location>
</feature>
<reference evidence="4" key="1">
    <citation type="journal article" date="2019" name="Int. J. Syst. Evol. Microbiol.">
        <title>The Global Catalogue of Microorganisms (GCM) 10K type strain sequencing project: providing services to taxonomists for standard genome sequencing and annotation.</title>
        <authorList>
            <consortium name="The Broad Institute Genomics Platform"/>
            <consortium name="The Broad Institute Genome Sequencing Center for Infectious Disease"/>
            <person name="Wu L."/>
            <person name="Ma J."/>
        </authorList>
    </citation>
    <scope>NUCLEOTIDE SEQUENCE [LARGE SCALE GENOMIC DNA]</scope>
    <source>
        <strain evidence="4">KCTC 12848</strain>
    </source>
</reference>
<keyword evidence="1" id="KW-0732">Signal</keyword>
<evidence type="ECO:0000313" key="4">
    <source>
        <dbReference type="Proteomes" id="UP001595833"/>
    </source>
</evidence>
<keyword evidence="4" id="KW-1185">Reference proteome</keyword>
<dbReference type="InterPro" id="IPR025326">
    <property type="entry name" value="DUF4232"/>
</dbReference>
<dbReference type="RefSeq" id="WP_380646800.1">
    <property type="nucleotide sequence ID" value="NZ_JBHSJB010000016.1"/>
</dbReference>
<evidence type="ECO:0000256" key="1">
    <source>
        <dbReference type="SAM" id="SignalP"/>
    </source>
</evidence>
<dbReference type="Proteomes" id="UP001595833">
    <property type="component" value="Unassembled WGS sequence"/>
</dbReference>
<proteinExistence type="predicted"/>
<dbReference type="Pfam" id="PF14016">
    <property type="entry name" value="DUF4232"/>
    <property type="match status" value="1"/>
</dbReference>
<evidence type="ECO:0000259" key="2">
    <source>
        <dbReference type="Pfam" id="PF14016"/>
    </source>
</evidence>
<sequence>MFRKTARTGALAAASCLAAVLPAGCSTAEQPAGAPVIANALKSDPLRSTGGVEQCLTAGVGISLGSGHNDMQGFHVPLRFTNTGSRPCTLQGAPGVSYVTGEGEEQIGLPAERGTGGPVVTLAPGETASAALFLSSAPRKTPACEQVRAGGLRVYPPDNTEPVFVEHGATTCAPPLDGPFLEVGPVRPGAGNTRT</sequence>
<dbReference type="EMBL" id="JBHSJB010000016">
    <property type="protein sequence ID" value="MFC5055601.1"/>
    <property type="molecule type" value="Genomic_DNA"/>
</dbReference>
<accession>A0ABV9Y4K5</accession>
<feature type="chain" id="PRO_5046674395" evidence="1">
    <location>
        <begin position="29"/>
        <end position="195"/>
    </location>
</feature>
<name>A0ABV9Y4K5_9PSEU</name>
<protein>
    <submittedName>
        <fullName evidence="3">DUF4232 domain-containing protein</fullName>
    </submittedName>
</protein>